<keyword evidence="1" id="KW-0175">Coiled coil</keyword>
<evidence type="ECO:0000256" key="1">
    <source>
        <dbReference type="SAM" id="Coils"/>
    </source>
</evidence>
<dbReference type="KEGG" id="osg:BST96_00685"/>
<dbReference type="Proteomes" id="UP000193450">
    <property type="component" value="Chromosome"/>
</dbReference>
<reference evidence="2 3" key="1">
    <citation type="submission" date="2016-11" db="EMBL/GenBank/DDBJ databases">
        <title>Trade-off between light-utilization and light-protection in marine flavobacteria.</title>
        <authorList>
            <person name="Kumagai Y."/>
        </authorList>
    </citation>
    <scope>NUCLEOTIDE SEQUENCE [LARGE SCALE GENOMIC DNA]</scope>
    <source>
        <strain evidence="2 3">NBRC 107125</strain>
    </source>
</reference>
<dbReference type="STRING" id="716816.BST96_00685"/>
<dbReference type="RefSeq" id="WP_085756845.1">
    <property type="nucleotide sequence ID" value="NZ_CP019343.1"/>
</dbReference>
<proteinExistence type="predicted"/>
<feature type="coiled-coil region" evidence="1">
    <location>
        <begin position="48"/>
        <end position="75"/>
    </location>
</feature>
<dbReference type="EMBL" id="CP019343">
    <property type="protein sequence ID" value="ARN72757.1"/>
    <property type="molecule type" value="Genomic_DNA"/>
</dbReference>
<gene>
    <name evidence="2" type="ORF">BST96_00685</name>
</gene>
<dbReference type="OrthoDB" id="6197894at2"/>
<dbReference type="AlphaFoldDB" id="A0A1X9NCR6"/>
<evidence type="ECO:0000313" key="3">
    <source>
        <dbReference type="Proteomes" id="UP000193450"/>
    </source>
</evidence>
<organism evidence="2 3">
    <name type="scientific">Oceanicoccus sagamiensis</name>
    <dbReference type="NCBI Taxonomy" id="716816"/>
    <lineage>
        <taxon>Bacteria</taxon>
        <taxon>Pseudomonadati</taxon>
        <taxon>Pseudomonadota</taxon>
        <taxon>Gammaproteobacteria</taxon>
        <taxon>Cellvibrionales</taxon>
        <taxon>Spongiibacteraceae</taxon>
        <taxon>Oceanicoccus</taxon>
    </lineage>
</organism>
<protein>
    <submittedName>
        <fullName evidence="2">Uncharacterized protein</fullName>
    </submittedName>
</protein>
<name>A0A1X9NCR6_9GAMM</name>
<keyword evidence="3" id="KW-1185">Reference proteome</keyword>
<sequence length="88" mass="10119">MTSLNDDLAVVTQALKTQRDTLAVKIHLAKADVKDEWQALEQQWQQFNARSEVVIDEAKEVAEEVQEDLTELAQDLKDGYHRIKRLLS</sequence>
<evidence type="ECO:0000313" key="2">
    <source>
        <dbReference type="EMBL" id="ARN72757.1"/>
    </source>
</evidence>
<accession>A0A1X9NCR6</accession>